<evidence type="ECO:0000313" key="2">
    <source>
        <dbReference type="EMBL" id="MDR5898562.1"/>
    </source>
</evidence>
<dbReference type="Proteomes" id="UP001254564">
    <property type="component" value="Unassembled WGS sequence"/>
</dbReference>
<feature type="transmembrane region" description="Helical" evidence="1">
    <location>
        <begin position="67"/>
        <end position="90"/>
    </location>
</feature>
<evidence type="ECO:0000256" key="1">
    <source>
        <dbReference type="SAM" id="Phobius"/>
    </source>
</evidence>
<keyword evidence="1" id="KW-1133">Transmembrane helix</keyword>
<keyword evidence="3" id="KW-1185">Reference proteome</keyword>
<keyword evidence="1" id="KW-0472">Membrane</keyword>
<keyword evidence="1" id="KW-0812">Transmembrane</keyword>
<organism evidence="2 3">
    <name type="scientific">Vreelandella vilamensis</name>
    <dbReference type="NCBI Taxonomy" id="531309"/>
    <lineage>
        <taxon>Bacteria</taxon>
        <taxon>Pseudomonadati</taxon>
        <taxon>Pseudomonadota</taxon>
        <taxon>Gammaproteobacteria</taxon>
        <taxon>Oceanospirillales</taxon>
        <taxon>Halomonadaceae</taxon>
        <taxon>Vreelandella</taxon>
    </lineage>
</organism>
<protein>
    <submittedName>
        <fullName evidence="2">Uncharacterized protein</fullName>
    </submittedName>
</protein>
<proteinExistence type="predicted"/>
<dbReference type="RefSeq" id="WP_309655477.1">
    <property type="nucleotide sequence ID" value="NZ_JARWAN010000007.1"/>
</dbReference>
<evidence type="ECO:0000313" key="3">
    <source>
        <dbReference type="Proteomes" id="UP001254564"/>
    </source>
</evidence>
<sequence length="207" mass="22514">MNRRRVQAHFSIFILLSALILYSDWRVIVMGGGVIALHHALFTWLQHLGYVDLYSSMMGMGDDVHGIAELLACLLMHGGAVVQVVILGYLAKVLARMVSEGLHVTRFAHEAGSGKLDMAFSASEQRLPAVAAVAMMRDMMQPLNDQASQFAEMLVEIDNALDLSREAVDEAHQVAKQLSVTAETLVRAVSGFTLPSGSSPNRLLLPS</sequence>
<name>A0ABU1H488_9GAMM</name>
<accession>A0ABU1H488</accession>
<dbReference type="EMBL" id="JARWAN010000007">
    <property type="protein sequence ID" value="MDR5898562.1"/>
    <property type="molecule type" value="Genomic_DNA"/>
</dbReference>
<gene>
    <name evidence="2" type="ORF">QC823_06120</name>
</gene>
<comment type="caution">
    <text evidence="2">The sequence shown here is derived from an EMBL/GenBank/DDBJ whole genome shotgun (WGS) entry which is preliminary data.</text>
</comment>
<reference evidence="2 3" key="1">
    <citation type="submission" date="2023-04" db="EMBL/GenBank/DDBJ databases">
        <title>A long-awaited taxogenomic arrangement of the family Halomonadaceae.</title>
        <authorList>
            <person name="De La Haba R."/>
            <person name="Chuvochina M."/>
            <person name="Wittouck S."/>
            <person name="Arahal D.R."/>
            <person name="Sanchez-Porro C."/>
            <person name="Hugenholtz P."/>
            <person name="Ventosa A."/>
        </authorList>
    </citation>
    <scope>NUCLEOTIDE SEQUENCE [LARGE SCALE GENOMIC DNA]</scope>
    <source>
        <strain evidence="2 3">DSM 21020</strain>
    </source>
</reference>